<dbReference type="SUPFAM" id="SSF53474">
    <property type="entry name" value="alpha/beta-Hydrolases"/>
    <property type="match status" value="1"/>
</dbReference>
<dbReference type="Proteomes" id="UP001240984">
    <property type="component" value="Unassembled WGS sequence"/>
</dbReference>
<dbReference type="EMBL" id="JAUSRA010000001">
    <property type="protein sequence ID" value="MDP9795414.1"/>
    <property type="molecule type" value="Genomic_DNA"/>
</dbReference>
<sequence length="253" mass="26620">MTFISRYVTVAGRRLHVKSRTAPGVPWVLLHGLAVSHRYLMPTARALPGPVHAPDLPGFGRSAAPRRVLGPREHAAVIAAWMDAEGMRGARLLGGSYGCQVAAELAIARPDLVSLLVLAGPTADPAAGSARHVLRLLRDLPTEDPRQLPVVTAGALAAGPRRILGTLRAAVRHRMEDRLPLVTAPILLLRGRRDPIAPDAWTSHLATVAGCRSITLAGAHNVVTTAGPRVAAAATAFAAEATPEKISETDQKA</sequence>
<evidence type="ECO:0000259" key="1">
    <source>
        <dbReference type="Pfam" id="PF00561"/>
    </source>
</evidence>
<dbReference type="RefSeq" id="WP_306831211.1">
    <property type="nucleotide sequence ID" value="NZ_JAUSRA010000001.1"/>
</dbReference>
<comment type="caution">
    <text evidence="2">The sequence shown here is derived from an EMBL/GenBank/DDBJ whole genome shotgun (WGS) entry which is preliminary data.</text>
</comment>
<gene>
    <name evidence="2" type="ORF">J2S43_003926</name>
</gene>
<dbReference type="PANTHER" id="PTHR43433:SF5">
    <property type="entry name" value="AB HYDROLASE-1 DOMAIN-CONTAINING PROTEIN"/>
    <property type="match status" value="1"/>
</dbReference>
<feature type="domain" description="AB hydrolase-1" evidence="1">
    <location>
        <begin position="28"/>
        <end position="126"/>
    </location>
</feature>
<name>A0ABT9MVD8_9ACTN</name>
<accession>A0ABT9MVD8</accession>
<protein>
    <submittedName>
        <fullName evidence="2">Pimeloyl-ACP methyl ester carboxylesterase</fullName>
    </submittedName>
</protein>
<dbReference type="PANTHER" id="PTHR43433">
    <property type="entry name" value="HYDROLASE, ALPHA/BETA FOLD FAMILY PROTEIN"/>
    <property type="match status" value="1"/>
</dbReference>
<dbReference type="Pfam" id="PF00561">
    <property type="entry name" value="Abhydrolase_1"/>
    <property type="match status" value="1"/>
</dbReference>
<keyword evidence="3" id="KW-1185">Reference proteome</keyword>
<dbReference type="Gene3D" id="3.40.50.1820">
    <property type="entry name" value="alpha/beta hydrolase"/>
    <property type="match status" value="1"/>
</dbReference>
<dbReference type="InterPro" id="IPR050471">
    <property type="entry name" value="AB_hydrolase"/>
</dbReference>
<reference evidence="2 3" key="1">
    <citation type="submission" date="2023-07" db="EMBL/GenBank/DDBJ databases">
        <title>Sequencing the genomes of 1000 actinobacteria strains.</title>
        <authorList>
            <person name="Klenk H.-P."/>
        </authorList>
    </citation>
    <scope>NUCLEOTIDE SEQUENCE [LARGE SCALE GENOMIC DNA]</scope>
    <source>
        <strain evidence="2 3">DSM 44710</strain>
    </source>
</reference>
<organism evidence="2 3">
    <name type="scientific">Catenuloplanes nepalensis</name>
    <dbReference type="NCBI Taxonomy" id="587533"/>
    <lineage>
        <taxon>Bacteria</taxon>
        <taxon>Bacillati</taxon>
        <taxon>Actinomycetota</taxon>
        <taxon>Actinomycetes</taxon>
        <taxon>Micromonosporales</taxon>
        <taxon>Micromonosporaceae</taxon>
        <taxon>Catenuloplanes</taxon>
    </lineage>
</organism>
<proteinExistence type="predicted"/>
<evidence type="ECO:0000313" key="3">
    <source>
        <dbReference type="Proteomes" id="UP001240984"/>
    </source>
</evidence>
<dbReference type="InterPro" id="IPR029058">
    <property type="entry name" value="AB_hydrolase_fold"/>
</dbReference>
<dbReference type="InterPro" id="IPR000073">
    <property type="entry name" value="AB_hydrolase_1"/>
</dbReference>
<evidence type="ECO:0000313" key="2">
    <source>
        <dbReference type="EMBL" id="MDP9795414.1"/>
    </source>
</evidence>